<gene>
    <name evidence="3" type="ORF">THRCLA_09879</name>
</gene>
<dbReference type="GO" id="GO:0004862">
    <property type="term" value="F:cAMP-dependent protein kinase inhibitor activity"/>
    <property type="evidence" value="ECO:0007669"/>
    <property type="project" value="TreeGrafter"/>
</dbReference>
<feature type="region of interest" description="Disordered" evidence="1">
    <location>
        <begin position="350"/>
        <end position="403"/>
    </location>
</feature>
<sequence>MNQARASIRNCAQSLQARFALRKMLMRRQDLSQQQLEFVVKYLTQETTIYRFGWWQLLTHTEKLALAQEVKLVTIEKGCQNVILTGHANEAFVLLRGRAECYLLETQLSRPVMNSDGFVFGNLKITNTTYSEEDPVGWATESNQNHLCLYKKVIVLGPADYIIITANFTINGAVQKVANITNNNSIQSFGLDPLAPFVRMHTYDAGSIIVQQGNEKSFVCIITKGTCKATYMESNEALNKLSFLNAHNNGVDVALLGPQSYVGDIATMFDMPEPVTVTCLSDVDVVYFNLQDLYEVLKVSDDTKRRMAVVAHQTLSFILERLDFLLGDKVTKTSPNCIELSKQLSQHPLPYLPPLEEHTRPQSASNEVVKEPPISKPRTAPKENTPRTQLLNDFKPTNTNNVQPIEPTRDLILAMHSMHSNLRKNTLASHGLRIVSPEKEISCESTLQQNKPLFLCPTMTKQRQYHGRTLPLIEKCNGVISMK</sequence>
<dbReference type="InterPro" id="IPR018490">
    <property type="entry name" value="cNMP-bd_dom_sf"/>
</dbReference>
<dbReference type="PANTHER" id="PTHR11635">
    <property type="entry name" value="CAMP-DEPENDENT PROTEIN KINASE REGULATORY CHAIN"/>
    <property type="match status" value="1"/>
</dbReference>
<dbReference type="InterPro" id="IPR050503">
    <property type="entry name" value="cAMP-dep_PK_reg_su-like"/>
</dbReference>
<dbReference type="EMBL" id="JNBS01002834">
    <property type="protein sequence ID" value="OQR89172.1"/>
    <property type="molecule type" value="Genomic_DNA"/>
</dbReference>
<dbReference type="InterPro" id="IPR000595">
    <property type="entry name" value="cNMP-bd_dom"/>
</dbReference>
<dbReference type="CDD" id="cd00038">
    <property type="entry name" value="CAP_ED"/>
    <property type="match status" value="1"/>
</dbReference>
<evidence type="ECO:0000256" key="1">
    <source>
        <dbReference type="SAM" id="MobiDB-lite"/>
    </source>
</evidence>
<dbReference type="Proteomes" id="UP000243217">
    <property type="component" value="Unassembled WGS sequence"/>
</dbReference>
<accession>A0A1V9YTT9</accession>
<dbReference type="SUPFAM" id="SSF51206">
    <property type="entry name" value="cAMP-binding domain-like"/>
    <property type="match status" value="1"/>
</dbReference>
<dbReference type="PROSITE" id="PS50042">
    <property type="entry name" value="CNMP_BINDING_3"/>
    <property type="match status" value="1"/>
</dbReference>
<dbReference type="Gene3D" id="2.60.120.10">
    <property type="entry name" value="Jelly Rolls"/>
    <property type="match status" value="1"/>
</dbReference>
<name>A0A1V9YTT9_9STRA</name>
<dbReference type="GO" id="GO:0030552">
    <property type="term" value="F:cAMP binding"/>
    <property type="evidence" value="ECO:0007669"/>
    <property type="project" value="TreeGrafter"/>
</dbReference>
<comment type="caution">
    <text evidence="3">The sequence shown here is derived from an EMBL/GenBank/DDBJ whole genome shotgun (WGS) entry which is preliminary data.</text>
</comment>
<evidence type="ECO:0000259" key="2">
    <source>
        <dbReference type="PROSITE" id="PS50042"/>
    </source>
</evidence>
<organism evidence="3 4">
    <name type="scientific">Thraustotheca clavata</name>
    <dbReference type="NCBI Taxonomy" id="74557"/>
    <lineage>
        <taxon>Eukaryota</taxon>
        <taxon>Sar</taxon>
        <taxon>Stramenopiles</taxon>
        <taxon>Oomycota</taxon>
        <taxon>Saprolegniomycetes</taxon>
        <taxon>Saprolegniales</taxon>
        <taxon>Achlyaceae</taxon>
        <taxon>Thraustotheca</taxon>
    </lineage>
</organism>
<evidence type="ECO:0000313" key="3">
    <source>
        <dbReference type="EMBL" id="OQR89172.1"/>
    </source>
</evidence>
<proteinExistence type="predicted"/>
<dbReference type="InterPro" id="IPR014710">
    <property type="entry name" value="RmlC-like_jellyroll"/>
</dbReference>
<feature type="domain" description="Cyclic nucleotide-binding" evidence="2">
    <location>
        <begin position="203"/>
        <end position="307"/>
    </location>
</feature>
<protein>
    <recommendedName>
        <fullName evidence="2">Cyclic nucleotide-binding domain-containing protein</fullName>
    </recommendedName>
</protein>
<feature type="compositionally biased region" description="Polar residues" evidence="1">
    <location>
        <begin position="386"/>
        <end position="403"/>
    </location>
</feature>
<dbReference type="Pfam" id="PF00027">
    <property type="entry name" value="cNMP_binding"/>
    <property type="match status" value="1"/>
</dbReference>
<dbReference type="GO" id="GO:0005952">
    <property type="term" value="C:cAMP-dependent protein kinase complex"/>
    <property type="evidence" value="ECO:0007669"/>
    <property type="project" value="InterPro"/>
</dbReference>
<dbReference type="GO" id="GO:0034236">
    <property type="term" value="F:protein kinase A catalytic subunit binding"/>
    <property type="evidence" value="ECO:0007669"/>
    <property type="project" value="TreeGrafter"/>
</dbReference>
<reference evidence="3 4" key="1">
    <citation type="journal article" date="2014" name="Genome Biol. Evol.">
        <title>The secreted proteins of Achlya hypogyna and Thraustotheca clavata identify the ancestral oomycete secretome and reveal gene acquisitions by horizontal gene transfer.</title>
        <authorList>
            <person name="Misner I."/>
            <person name="Blouin N."/>
            <person name="Leonard G."/>
            <person name="Richards T.A."/>
            <person name="Lane C.E."/>
        </authorList>
    </citation>
    <scope>NUCLEOTIDE SEQUENCE [LARGE SCALE GENOMIC DNA]</scope>
    <source>
        <strain evidence="3 4">ATCC 34112</strain>
    </source>
</reference>
<dbReference type="OrthoDB" id="98433at2759"/>
<keyword evidence="4" id="KW-1185">Reference proteome</keyword>
<dbReference type="AlphaFoldDB" id="A0A1V9YTT9"/>
<dbReference type="GO" id="GO:0005829">
    <property type="term" value="C:cytosol"/>
    <property type="evidence" value="ECO:0007669"/>
    <property type="project" value="TreeGrafter"/>
</dbReference>
<evidence type="ECO:0000313" key="4">
    <source>
        <dbReference type="Proteomes" id="UP000243217"/>
    </source>
</evidence>
<dbReference type="PANTHER" id="PTHR11635:SF152">
    <property type="entry name" value="CAMP-DEPENDENT PROTEIN KINASE TYPE I REGULATORY SUBUNIT-RELATED"/>
    <property type="match status" value="1"/>
</dbReference>